<feature type="chain" id="PRO_5038749472" evidence="2">
    <location>
        <begin position="26"/>
        <end position="216"/>
    </location>
</feature>
<dbReference type="OrthoDB" id="5511088at2"/>
<protein>
    <submittedName>
        <fullName evidence="3">Signal protein</fullName>
    </submittedName>
</protein>
<dbReference type="AlphaFoldDB" id="A0A2R4T4B4"/>
<proteinExistence type="predicted"/>
<reference evidence="3 4" key="1">
    <citation type="submission" date="2018-01" db="EMBL/GenBank/DDBJ databases">
        <title>Complete genome sequence of Streptomyces lunaelactis MM109T, a Ferroverdin A producer isolated from cave moonmilk deposits.</title>
        <authorList>
            <person name="Naome A."/>
            <person name="Martinet L."/>
            <person name="Maciejewska M."/>
            <person name="Anderssen S."/>
            <person name="Adam D."/>
            <person name="Tenconi E."/>
            <person name="Deflandre B."/>
            <person name="Arguelles-Arias A."/>
            <person name="Calusinska M."/>
            <person name="Copieters W."/>
            <person name="Karim L."/>
            <person name="Hanikenne M."/>
            <person name="Baurain D."/>
            <person name="van Wezel G."/>
            <person name="Smargiasso N."/>
            <person name="de Pauw E."/>
            <person name="Delfosse P."/>
            <person name="Rigali S."/>
        </authorList>
    </citation>
    <scope>NUCLEOTIDE SEQUENCE [LARGE SCALE GENOMIC DNA]</scope>
    <source>
        <strain evidence="3 4">MM109</strain>
    </source>
</reference>
<evidence type="ECO:0000313" key="4">
    <source>
        <dbReference type="Proteomes" id="UP000244201"/>
    </source>
</evidence>
<dbReference type="KEGG" id="slk:SLUN_19290"/>
<dbReference type="PROSITE" id="PS51257">
    <property type="entry name" value="PROKAR_LIPOPROTEIN"/>
    <property type="match status" value="1"/>
</dbReference>
<organism evidence="3 4">
    <name type="scientific">Streptomyces lunaelactis</name>
    <dbReference type="NCBI Taxonomy" id="1535768"/>
    <lineage>
        <taxon>Bacteria</taxon>
        <taxon>Bacillati</taxon>
        <taxon>Actinomycetota</taxon>
        <taxon>Actinomycetes</taxon>
        <taxon>Kitasatosporales</taxon>
        <taxon>Streptomycetaceae</taxon>
        <taxon>Streptomyces</taxon>
    </lineage>
</organism>
<dbReference type="Proteomes" id="UP000244201">
    <property type="component" value="Chromosome"/>
</dbReference>
<keyword evidence="4" id="KW-1185">Reference proteome</keyword>
<name>A0A2R4T4B4_9ACTN</name>
<gene>
    <name evidence="3" type="ORF">SLUN_19290</name>
</gene>
<feature type="region of interest" description="Disordered" evidence="1">
    <location>
        <begin position="29"/>
        <end position="53"/>
    </location>
</feature>
<accession>A0A2R4T4B4</accession>
<evidence type="ECO:0000256" key="2">
    <source>
        <dbReference type="SAM" id="SignalP"/>
    </source>
</evidence>
<evidence type="ECO:0000256" key="1">
    <source>
        <dbReference type="SAM" id="MobiDB-lite"/>
    </source>
</evidence>
<dbReference type="EMBL" id="CP026304">
    <property type="protein sequence ID" value="AVZ73989.1"/>
    <property type="molecule type" value="Genomic_DNA"/>
</dbReference>
<feature type="signal peptide" evidence="2">
    <location>
        <begin position="1"/>
        <end position="25"/>
    </location>
</feature>
<evidence type="ECO:0000313" key="3">
    <source>
        <dbReference type="EMBL" id="AVZ73989.1"/>
    </source>
</evidence>
<keyword evidence="2" id="KW-0732">Signal</keyword>
<sequence length="216" mass="22109">MRVKARRAGLAAAVLSALVGCGAQTAGSETGVRATVVPSPPVPPSTEGRLSSGDLQSRWWTWAASEPEQTNPVADQDGSSCGRNQSRDVWFLAGSFGGQVKRTCSVPNGVPLAFPLVNLIGNPSACAGFMSAAKGSAVLDGKKVASEALRGEAISVLGVANNPVTGTDGRFTATGCGVWVQLPPLEPGQHALTIRGESDDFSVGVDYSLNVEAASE</sequence>